<proteinExistence type="predicted"/>
<name>A0AA38R814_9PEZI</name>
<gene>
    <name evidence="2" type="ORF">NKR19_g9351</name>
</gene>
<dbReference type="AlphaFoldDB" id="A0AA38R814"/>
<comment type="caution">
    <text evidence="2">The sequence shown here is derived from an EMBL/GenBank/DDBJ whole genome shotgun (WGS) entry which is preliminary data.</text>
</comment>
<reference evidence="2" key="1">
    <citation type="submission" date="2022-07" db="EMBL/GenBank/DDBJ databases">
        <title>Fungi with potential for degradation of polypropylene.</title>
        <authorList>
            <person name="Gostincar C."/>
        </authorList>
    </citation>
    <scope>NUCLEOTIDE SEQUENCE</scope>
    <source>
        <strain evidence="2">EXF-13287</strain>
    </source>
</reference>
<dbReference type="Proteomes" id="UP001174691">
    <property type="component" value="Unassembled WGS sequence"/>
</dbReference>
<keyword evidence="3" id="KW-1185">Reference proteome</keyword>
<organism evidence="2 3">
    <name type="scientific">Coniochaeta hoffmannii</name>
    <dbReference type="NCBI Taxonomy" id="91930"/>
    <lineage>
        <taxon>Eukaryota</taxon>
        <taxon>Fungi</taxon>
        <taxon>Dikarya</taxon>
        <taxon>Ascomycota</taxon>
        <taxon>Pezizomycotina</taxon>
        <taxon>Sordariomycetes</taxon>
        <taxon>Sordariomycetidae</taxon>
        <taxon>Coniochaetales</taxon>
        <taxon>Coniochaetaceae</taxon>
        <taxon>Coniochaeta</taxon>
    </lineage>
</organism>
<protein>
    <submittedName>
        <fullName evidence="2">Uncharacterized protein</fullName>
    </submittedName>
</protein>
<sequence length="79" mass="8603">MHPPVDEAVLQNNPQFAALYTTLTTAALNPNCSTKNDPARKKREAVKEQLKSHRVKKTKSHLLVAAISTASPSSHTSKP</sequence>
<feature type="region of interest" description="Disordered" evidence="1">
    <location>
        <begin position="29"/>
        <end position="57"/>
    </location>
</feature>
<evidence type="ECO:0000313" key="3">
    <source>
        <dbReference type="Proteomes" id="UP001174691"/>
    </source>
</evidence>
<dbReference type="EMBL" id="JANBVN010000221">
    <property type="protein sequence ID" value="KAJ9132294.1"/>
    <property type="molecule type" value="Genomic_DNA"/>
</dbReference>
<feature type="non-terminal residue" evidence="2">
    <location>
        <position position="1"/>
    </location>
</feature>
<evidence type="ECO:0000256" key="1">
    <source>
        <dbReference type="SAM" id="MobiDB-lite"/>
    </source>
</evidence>
<evidence type="ECO:0000313" key="2">
    <source>
        <dbReference type="EMBL" id="KAJ9132294.1"/>
    </source>
</evidence>
<accession>A0AA38R814</accession>